<organism evidence="5 8">
    <name type="scientific">Pseudoduganella plicata</name>
    <dbReference type="NCBI Taxonomy" id="321984"/>
    <lineage>
        <taxon>Bacteria</taxon>
        <taxon>Pseudomonadati</taxon>
        <taxon>Pseudomonadota</taxon>
        <taxon>Betaproteobacteria</taxon>
        <taxon>Burkholderiales</taxon>
        <taxon>Oxalobacteraceae</taxon>
        <taxon>Telluria group</taxon>
        <taxon>Pseudoduganella</taxon>
    </lineage>
</organism>
<evidence type="ECO:0000313" key="6">
    <source>
        <dbReference type="EMBL" id="QBQ35659.1"/>
    </source>
</evidence>
<dbReference type="InterPro" id="IPR041561">
    <property type="entry name" value="PglD_N"/>
</dbReference>
<dbReference type="NCBIfam" id="TIGR03570">
    <property type="entry name" value="NeuD_NnaD"/>
    <property type="match status" value="1"/>
</dbReference>
<evidence type="ECO:0000313" key="8">
    <source>
        <dbReference type="Proteomes" id="UP000619512"/>
    </source>
</evidence>
<feature type="binding site" evidence="3">
    <location>
        <position position="72"/>
    </location>
    <ligand>
        <name>substrate</name>
    </ligand>
</feature>
<accession>A0A4P7BEB7</accession>
<dbReference type="InterPro" id="IPR001451">
    <property type="entry name" value="Hexapep"/>
</dbReference>
<dbReference type="RefSeq" id="WP_134383896.1">
    <property type="nucleotide sequence ID" value="NZ_BMWW01000005.1"/>
</dbReference>
<dbReference type="Proteomes" id="UP000294359">
    <property type="component" value="Chromosome"/>
</dbReference>
<dbReference type="PANTHER" id="PTHR43300">
    <property type="entry name" value="ACETYLTRANSFERASE"/>
    <property type="match status" value="1"/>
</dbReference>
<dbReference type="Pfam" id="PF17836">
    <property type="entry name" value="PglD_N"/>
    <property type="match status" value="1"/>
</dbReference>
<sequence length="209" mass="21484">MGSRLILVGAGGFGRELINWAEDAAAQGGQAFAGYLDMHADVLAGSAYALPWLGTPDAYVPQTGDAFVIAIGDPAGKRAVVEQLRARGARFARLVHPSAVVARTAVLGEGVVLCPHSMVSADARVGDFVAVNTLSSVGHDAVVGAYTTLSGHVDLTGHVQVGEGCFFGSGARVLPKVRVGARARIGAGATIMRNVAEDATMFTMPAKKL</sequence>
<name>A0A4P7BEB7_9BURK</name>
<evidence type="ECO:0000256" key="3">
    <source>
        <dbReference type="PIRSR" id="PIRSR620019-2"/>
    </source>
</evidence>
<dbReference type="EMBL" id="CP038026">
    <property type="protein sequence ID" value="QBQ35659.1"/>
    <property type="molecule type" value="Genomic_DNA"/>
</dbReference>
<dbReference type="InterPro" id="IPR050179">
    <property type="entry name" value="Trans_hexapeptide_repeat"/>
</dbReference>
<dbReference type="OrthoDB" id="272049at2"/>
<reference evidence="6 7" key="2">
    <citation type="submission" date="2019-03" db="EMBL/GenBank/DDBJ databases">
        <title>Draft Genome Sequences of Six Type Strains of the Genus Massilia.</title>
        <authorList>
            <person name="Miess H."/>
            <person name="Frediansyhah A."/>
            <person name="Gross H."/>
        </authorList>
    </citation>
    <scope>NUCLEOTIDE SEQUENCE [LARGE SCALE GENOMIC DNA]</scope>
    <source>
        <strain evidence="6 7">DSM 17505</strain>
    </source>
</reference>
<dbReference type="InterPro" id="IPR011004">
    <property type="entry name" value="Trimer_LpxA-like_sf"/>
</dbReference>
<evidence type="ECO:0000256" key="2">
    <source>
        <dbReference type="PIRSR" id="PIRSR620019-1"/>
    </source>
</evidence>
<comment type="similarity">
    <text evidence="1">Belongs to the transferase hexapeptide repeat family.</text>
</comment>
<dbReference type="Pfam" id="PF00132">
    <property type="entry name" value="Hexapep"/>
    <property type="match status" value="1"/>
</dbReference>
<dbReference type="Proteomes" id="UP000619512">
    <property type="component" value="Unassembled WGS sequence"/>
</dbReference>
<gene>
    <name evidence="6" type="ORF">E1742_05375</name>
    <name evidence="5" type="ORF">GCM10007388_32090</name>
</gene>
<evidence type="ECO:0000313" key="5">
    <source>
        <dbReference type="EMBL" id="GGY96244.1"/>
    </source>
</evidence>
<evidence type="ECO:0000259" key="4">
    <source>
        <dbReference type="Pfam" id="PF17836"/>
    </source>
</evidence>
<dbReference type="SUPFAM" id="SSF51161">
    <property type="entry name" value="Trimeric LpxA-like enzymes"/>
    <property type="match status" value="1"/>
</dbReference>
<evidence type="ECO:0000256" key="1">
    <source>
        <dbReference type="ARBA" id="ARBA00007274"/>
    </source>
</evidence>
<evidence type="ECO:0000313" key="7">
    <source>
        <dbReference type="Proteomes" id="UP000294359"/>
    </source>
</evidence>
<dbReference type="PANTHER" id="PTHR43300:SF7">
    <property type="entry name" value="UDP-N-ACETYLBACILLOSAMINE N-ACETYLTRANSFERASE"/>
    <property type="match status" value="1"/>
</dbReference>
<dbReference type="EMBL" id="BMWW01000005">
    <property type="protein sequence ID" value="GGY96244.1"/>
    <property type="molecule type" value="Genomic_DNA"/>
</dbReference>
<proteinExistence type="inferred from homology"/>
<dbReference type="InterPro" id="IPR020019">
    <property type="entry name" value="AcTrfase_PglD-like"/>
</dbReference>
<protein>
    <submittedName>
        <fullName evidence="5">Acetyltransferase</fullName>
    </submittedName>
</protein>
<feature type="site" description="Increases basicity of active site His" evidence="2">
    <location>
        <position position="140"/>
    </location>
</feature>
<dbReference type="AlphaFoldDB" id="A0A4P7BEB7"/>
<reference evidence="5" key="1">
    <citation type="journal article" date="2014" name="Int. J. Syst. Evol. Microbiol.">
        <title>Complete genome sequence of Corynebacterium casei LMG S-19264T (=DSM 44701T), isolated from a smear-ripened cheese.</title>
        <authorList>
            <consortium name="US DOE Joint Genome Institute (JGI-PGF)"/>
            <person name="Walter F."/>
            <person name="Albersmeier A."/>
            <person name="Kalinowski J."/>
            <person name="Ruckert C."/>
        </authorList>
    </citation>
    <scope>NUCLEOTIDE SEQUENCE</scope>
    <source>
        <strain evidence="5">KCTC 12344</strain>
    </source>
</reference>
<reference evidence="5" key="3">
    <citation type="submission" date="2022-12" db="EMBL/GenBank/DDBJ databases">
        <authorList>
            <person name="Sun Q."/>
            <person name="Kim S."/>
        </authorList>
    </citation>
    <scope>NUCLEOTIDE SEQUENCE</scope>
    <source>
        <strain evidence="5">KCTC 12344</strain>
    </source>
</reference>
<dbReference type="Gene3D" id="2.160.10.10">
    <property type="entry name" value="Hexapeptide repeat proteins"/>
    <property type="match status" value="1"/>
</dbReference>
<dbReference type="CDD" id="cd03360">
    <property type="entry name" value="LbH_AT_putative"/>
    <property type="match status" value="1"/>
</dbReference>
<dbReference type="Gene3D" id="3.40.50.20">
    <property type="match status" value="1"/>
</dbReference>
<keyword evidence="7" id="KW-1185">Reference proteome</keyword>
<feature type="active site" description="Proton acceptor" evidence="2">
    <location>
        <position position="139"/>
    </location>
</feature>
<feature type="domain" description="PglD N-terminal" evidence="4">
    <location>
        <begin position="4"/>
        <end position="84"/>
    </location>
</feature>